<dbReference type="PRINTS" id="PR00032">
    <property type="entry name" value="HTHARAC"/>
</dbReference>
<evidence type="ECO:0000256" key="3">
    <source>
        <dbReference type="ARBA" id="ARBA00023163"/>
    </source>
</evidence>
<evidence type="ECO:0000259" key="4">
    <source>
        <dbReference type="PROSITE" id="PS01124"/>
    </source>
</evidence>
<gene>
    <name evidence="6" type="ORF">CP968_01610</name>
    <name evidence="5" type="ORF">GCM10010371_00050</name>
</gene>
<dbReference type="Pfam" id="PF12833">
    <property type="entry name" value="HTH_18"/>
    <property type="match status" value="1"/>
</dbReference>
<dbReference type="AlphaFoldDB" id="A0A5P2UDX1"/>
<dbReference type="InterPro" id="IPR020449">
    <property type="entry name" value="Tscrpt_reg_AraC-type_HTH"/>
</dbReference>
<accession>A0A5P2UDX1</accession>
<evidence type="ECO:0000313" key="7">
    <source>
        <dbReference type="Proteomes" id="UP000326831"/>
    </source>
</evidence>
<feature type="domain" description="HTH araC/xylS-type" evidence="4">
    <location>
        <begin position="218"/>
        <end position="316"/>
    </location>
</feature>
<dbReference type="InterPro" id="IPR050204">
    <property type="entry name" value="AraC_XylS_family_regulators"/>
</dbReference>
<dbReference type="InterPro" id="IPR018060">
    <property type="entry name" value="HTH_AraC"/>
</dbReference>
<dbReference type="InterPro" id="IPR032783">
    <property type="entry name" value="AraC_lig"/>
</dbReference>
<dbReference type="SMART" id="SM00342">
    <property type="entry name" value="HTH_ARAC"/>
    <property type="match status" value="1"/>
</dbReference>
<sequence>MDVLPPPAPRPPGWGDPIAETLELAGARCVLTRGFTYAGRWALAFPPPGRIKVHAVLEGTTWLVMDGVQEPQPLQAGDVVVLAGDRRYVLASDPAVAPVEALPLLKATVEPFHHTGPPGVRDVTALSGHVELEAPGKDLLLGALPPLMHMRAGSVEAPAVRWLLHEAFHEMREDRPAASFVADHLARLLFVHVLRTFLAEADAFPAGWLRALADEQIAPALRLMHGDPARQWTLAELARATAMSRTSFADRFKAVAGVPPVTYLYNWRIRLARRSLWREDTPVAELASALGYASESAFSNAFKRTTGMAPRHYRHSARMAGTAPVPVAASSGSGSP</sequence>
<dbReference type="RefSeq" id="WP_150516266.1">
    <property type="nucleotide sequence ID" value="NZ_BMVX01000001.1"/>
</dbReference>
<evidence type="ECO:0000313" key="5">
    <source>
        <dbReference type="EMBL" id="GGZ45103.1"/>
    </source>
</evidence>
<protein>
    <submittedName>
        <fullName evidence="6">AraC family transcriptional regulator</fullName>
    </submittedName>
</protein>
<keyword evidence="2" id="KW-0238">DNA-binding</keyword>
<evidence type="ECO:0000256" key="2">
    <source>
        <dbReference type="ARBA" id="ARBA00023125"/>
    </source>
</evidence>
<keyword evidence="1" id="KW-0805">Transcription regulation</keyword>
<dbReference type="PANTHER" id="PTHR46796">
    <property type="entry name" value="HTH-TYPE TRANSCRIPTIONAL ACTIVATOR RHAS-RELATED"/>
    <property type="match status" value="1"/>
</dbReference>
<dbReference type="Gene3D" id="1.10.10.60">
    <property type="entry name" value="Homeodomain-like"/>
    <property type="match status" value="2"/>
</dbReference>
<proteinExistence type="predicted"/>
<dbReference type="Proteomes" id="UP000634660">
    <property type="component" value="Unassembled WGS sequence"/>
</dbReference>
<dbReference type="EMBL" id="BMVX01000001">
    <property type="protein sequence ID" value="GGZ45103.1"/>
    <property type="molecule type" value="Genomic_DNA"/>
</dbReference>
<dbReference type="InterPro" id="IPR018062">
    <property type="entry name" value="HTH_AraC-typ_CS"/>
</dbReference>
<organism evidence="6 7">
    <name type="scientific">Streptomyces subrutilus</name>
    <dbReference type="NCBI Taxonomy" id="36818"/>
    <lineage>
        <taxon>Bacteria</taxon>
        <taxon>Bacillati</taxon>
        <taxon>Actinomycetota</taxon>
        <taxon>Actinomycetes</taxon>
        <taxon>Kitasatosporales</taxon>
        <taxon>Streptomycetaceae</taxon>
        <taxon>Streptomyces</taxon>
    </lineage>
</organism>
<dbReference type="OrthoDB" id="241790at2"/>
<keyword evidence="7" id="KW-1185">Reference proteome</keyword>
<dbReference type="EMBL" id="CP023701">
    <property type="protein sequence ID" value="QEU77168.1"/>
    <property type="molecule type" value="Genomic_DNA"/>
</dbReference>
<evidence type="ECO:0000256" key="1">
    <source>
        <dbReference type="ARBA" id="ARBA00023015"/>
    </source>
</evidence>
<reference evidence="6 7" key="2">
    <citation type="submission" date="2017-09" db="EMBL/GenBank/DDBJ databases">
        <authorList>
            <person name="Lee N."/>
            <person name="Cho B.-K."/>
        </authorList>
    </citation>
    <scope>NUCLEOTIDE SEQUENCE [LARGE SCALE GENOMIC DNA]</scope>
    <source>
        <strain evidence="6 7">ATCC 27467</strain>
    </source>
</reference>
<dbReference type="SUPFAM" id="SSF46689">
    <property type="entry name" value="Homeodomain-like"/>
    <property type="match status" value="2"/>
</dbReference>
<dbReference type="Pfam" id="PF12852">
    <property type="entry name" value="Cupin_6"/>
    <property type="match status" value="1"/>
</dbReference>
<dbReference type="PROSITE" id="PS00041">
    <property type="entry name" value="HTH_ARAC_FAMILY_1"/>
    <property type="match status" value="1"/>
</dbReference>
<reference evidence="5" key="3">
    <citation type="submission" date="2020-09" db="EMBL/GenBank/DDBJ databases">
        <authorList>
            <person name="Sun Q."/>
            <person name="Ohkuma M."/>
        </authorList>
    </citation>
    <scope>NUCLEOTIDE SEQUENCE</scope>
    <source>
        <strain evidence="5">JCM 4834</strain>
    </source>
</reference>
<keyword evidence="3" id="KW-0804">Transcription</keyword>
<dbReference type="Proteomes" id="UP000326831">
    <property type="component" value="Chromosome"/>
</dbReference>
<dbReference type="GO" id="GO:0043565">
    <property type="term" value="F:sequence-specific DNA binding"/>
    <property type="evidence" value="ECO:0007669"/>
    <property type="project" value="InterPro"/>
</dbReference>
<reference evidence="5" key="1">
    <citation type="journal article" date="2014" name="Int. J. Syst. Evol. Microbiol.">
        <title>Complete genome sequence of Corynebacterium casei LMG S-19264T (=DSM 44701T), isolated from a smear-ripened cheese.</title>
        <authorList>
            <consortium name="US DOE Joint Genome Institute (JGI-PGF)"/>
            <person name="Walter F."/>
            <person name="Albersmeier A."/>
            <person name="Kalinowski J."/>
            <person name="Ruckert C."/>
        </authorList>
    </citation>
    <scope>NUCLEOTIDE SEQUENCE</scope>
    <source>
        <strain evidence="5">JCM 4834</strain>
    </source>
</reference>
<dbReference type="GO" id="GO:0003700">
    <property type="term" value="F:DNA-binding transcription factor activity"/>
    <property type="evidence" value="ECO:0007669"/>
    <property type="project" value="InterPro"/>
</dbReference>
<dbReference type="InterPro" id="IPR009057">
    <property type="entry name" value="Homeodomain-like_sf"/>
</dbReference>
<name>A0A5P2UDX1_9ACTN</name>
<dbReference type="KEGG" id="ssub:CP968_01610"/>
<dbReference type="PROSITE" id="PS01124">
    <property type="entry name" value="HTH_ARAC_FAMILY_2"/>
    <property type="match status" value="1"/>
</dbReference>
<evidence type="ECO:0000313" key="6">
    <source>
        <dbReference type="EMBL" id="QEU77168.1"/>
    </source>
</evidence>
<dbReference type="PANTHER" id="PTHR46796:SF7">
    <property type="entry name" value="ARAC FAMILY TRANSCRIPTIONAL REGULATOR"/>
    <property type="match status" value="1"/>
</dbReference>